<name>A0A1W6BUI3_9BACT</name>
<evidence type="ECO:0000256" key="1">
    <source>
        <dbReference type="SAM" id="MobiDB-lite"/>
    </source>
</evidence>
<dbReference type="InterPro" id="IPR025906">
    <property type="entry name" value="YjfB_motility"/>
</dbReference>
<dbReference type="Pfam" id="PF14070">
    <property type="entry name" value="YjfB_motility"/>
    <property type="match status" value="1"/>
</dbReference>
<evidence type="ECO:0000313" key="2">
    <source>
        <dbReference type="EMBL" id="ARJ55753.1"/>
    </source>
</evidence>
<feature type="compositionally biased region" description="Polar residues" evidence="1">
    <location>
        <begin position="38"/>
        <end position="57"/>
    </location>
</feature>
<dbReference type="AlphaFoldDB" id="A0A1W6BUI3"/>
<accession>A0A1W6BUI3</accession>
<dbReference type="RefSeq" id="WP_027304987.1">
    <property type="nucleotide sequence ID" value="NZ_CP020867.1"/>
</dbReference>
<reference evidence="2 3" key="1">
    <citation type="submission" date="2017-04" db="EMBL/GenBank/DDBJ databases">
        <title>Complete genome sequence of the Campylobacter cuniculorum type strain LMG24588.</title>
        <authorList>
            <person name="Miller W.G."/>
            <person name="Yee E."/>
            <person name="Revez J."/>
            <person name="Bono J.L."/>
            <person name="Rossi M."/>
        </authorList>
    </citation>
    <scope>NUCLEOTIDE SEQUENCE [LARGE SCALE GENOMIC DNA]</scope>
    <source>
        <strain evidence="2 3">LMG 24588</strain>
    </source>
</reference>
<dbReference type="EMBL" id="CP020867">
    <property type="protein sequence ID" value="ARJ55753.1"/>
    <property type="molecule type" value="Genomic_DNA"/>
</dbReference>
<dbReference type="KEGG" id="ccun:CCUN_0085"/>
<dbReference type="Proteomes" id="UP000192902">
    <property type="component" value="Chromosome"/>
</dbReference>
<dbReference type="eggNOG" id="ENOG5031541">
    <property type="taxonomic scope" value="Bacteria"/>
</dbReference>
<feature type="region of interest" description="Disordered" evidence="1">
    <location>
        <begin position="38"/>
        <end position="64"/>
    </location>
</feature>
<proteinExistence type="predicted"/>
<dbReference type="STRING" id="1121267.CCUN_0085"/>
<evidence type="ECO:0000313" key="3">
    <source>
        <dbReference type="Proteomes" id="UP000192902"/>
    </source>
</evidence>
<organism evidence="2 3">
    <name type="scientific">Campylobacter cuniculorum DSM 23162 = LMG 24588</name>
    <dbReference type="NCBI Taxonomy" id="1121267"/>
    <lineage>
        <taxon>Bacteria</taxon>
        <taxon>Pseudomonadati</taxon>
        <taxon>Campylobacterota</taxon>
        <taxon>Epsilonproteobacteria</taxon>
        <taxon>Campylobacterales</taxon>
        <taxon>Campylobacteraceae</taxon>
        <taxon>Campylobacter</taxon>
    </lineage>
</organism>
<dbReference type="OrthoDB" id="5360596at2"/>
<evidence type="ECO:0008006" key="4">
    <source>
        <dbReference type="Google" id="ProtNLM"/>
    </source>
</evidence>
<gene>
    <name evidence="2" type="ORF">CCUN_0085</name>
</gene>
<sequence length="64" mass="6744">MISDATNASLMLSVNTSLLKKTMDTNEALMTNLIEGATLQTPSSNAPVEAPVQTSDSRGLDIYA</sequence>
<protein>
    <recommendedName>
        <fullName evidence="4">Motility protein</fullName>
    </recommendedName>
</protein>